<evidence type="ECO:0000313" key="2">
    <source>
        <dbReference type="Proteomes" id="UP001331761"/>
    </source>
</evidence>
<proteinExistence type="predicted"/>
<dbReference type="Proteomes" id="UP001331761">
    <property type="component" value="Unassembled WGS sequence"/>
</dbReference>
<dbReference type="AlphaFoldDB" id="A0AAN8FKM7"/>
<organism evidence="1 2">
    <name type="scientific">Trichostrongylus colubriformis</name>
    <name type="common">Black scour worm</name>
    <dbReference type="NCBI Taxonomy" id="6319"/>
    <lineage>
        <taxon>Eukaryota</taxon>
        <taxon>Metazoa</taxon>
        <taxon>Ecdysozoa</taxon>
        <taxon>Nematoda</taxon>
        <taxon>Chromadorea</taxon>
        <taxon>Rhabditida</taxon>
        <taxon>Rhabditina</taxon>
        <taxon>Rhabditomorpha</taxon>
        <taxon>Strongyloidea</taxon>
        <taxon>Trichostrongylidae</taxon>
        <taxon>Trichostrongylus</taxon>
    </lineage>
</organism>
<dbReference type="EMBL" id="WIXE01016752">
    <property type="protein sequence ID" value="KAK5972358.1"/>
    <property type="molecule type" value="Genomic_DNA"/>
</dbReference>
<protein>
    <submittedName>
        <fullName evidence="1">Uncharacterized protein</fullName>
    </submittedName>
</protein>
<accession>A0AAN8FKM7</accession>
<gene>
    <name evidence="1" type="ORF">GCK32_010414</name>
</gene>
<evidence type="ECO:0000313" key="1">
    <source>
        <dbReference type="EMBL" id="KAK5972358.1"/>
    </source>
</evidence>
<reference evidence="1 2" key="1">
    <citation type="submission" date="2019-10" db="EMBL/GenBank/DDBJ databases">
        <title>Assembly and Annotation for the nematode Trichostrongylus colubriformis.</title>
        <authorList>
            <person name="Martin J."/>
        </authorList>
    </citation>
    <scope>NUCLEOTIDE SEQUENCE [LARGE SCALE GENOMIC DNA]</scope>
    <source>
        <strain evidence="1">G859</strain>
        <tissue evidence="1">Whole worm</tissue>
    </source>
</reference>
<keyword evidence="2" id="KW-1185">Reference proteome</keyword>
<sequence>MQKYHNENRYFTVTFLTTYAPHFRIAERDAENDIKYMSILIMKLHTALTRVKNDLRAIYEVFQQQISIASMVQLQRNYTKMNESFVLKTPAFKINTTAKQMKDLMLAREQMSRMGTRFTYTNRYRKEVAHLAEQHANSSVQEWDRRAESTLLQFKKNKKRFDDVIK</sequence>
<name>A0AAN8FKM7_TRICO</name>
<comment type="caution">
    <text evidence="1">The sequence shown here is derived from an EMBL/GenBank/DDBJ whole genome shotgun (WGS) entry which is preliminary data.</text>
</comment>